<evidence type="ECO:0000313" key="8">
    <source>
        <dbReference type="EMBL" id="TPX75488.1"/>
    </source>
</evidence>
<organism evidence="8 9">
    <name type="scientific">Chytriomyces confervae</name>
    <dbReference type="NCBI Taxonomy" id="246404"/>
    <lineage>
        <taxon>Eukaryota</taxon>
        <taxon>Fungi</taxon>
        <taxon>Fungi incertae sedis</taxon>
        <taxon>Chytridiomycota</taxon>
        <taxon>Chytridiomycota incertae sedis</taxon>
        <taxon>Chytridiomycetes</taxon>
        <taxon>Chytridiales</taxon>
        <taxon>Chytriomycetaceae</taxon>
        <taxon>Chytriomyces</taxon>
    </lineage>
</organism>
<reference evidence="8 9" key="1">
    <citation type="journal article" date="2019" name="Sci. Rep.">
        <title>Comparative genomics of chytrid fungi reveal insights into the obligate biotrophic and pathogenic lifestyle of Synchytrium endobioticum.</title>
        <authorList>
            <person name="van de Vossenberg B.T.L.H."/>
            <person name="Warris S."/>
            <person name="Nguyen H.D.T."/>
            <person name="van Gent-Pelzer M.P.E."/>
            <person name="Joly D.L."/>
            <person name="van de Geest H.C."/>
            <person name="Bonants P.J.M."/>
            <person name="Smith D.S."/>
            <person name="Levesque C.A."/>
            <person name="van der Lee T.A.J."/>
        </authorList>
    </citation>
    <scope>NUCLEOTIDE SEQUENCE [LARGE SCALE GENOMIC DNA]</scope>
    <source>
        <strain evidence="8 9">CBS 675.73</strain>
    </source>
</reference>
<keyword evidence="9" id="KW-1185">Reference proteome</keyword>
<keyword evidence="3" id="KW-0653">Protein transport</keyword>
<dbReference type="Pfam" id="PF19037">
    <property type="entry name" value="Fuz_longin_2"/>
    <property type="match status" value="1"/>
</dbReference>
<evidence type="ECO:0000256" key="4">
    <source>
        <dbReference type="SAM" id="MobiDB-lite"/>
    </source>
</evidence>
<comment type="subcellular location">
    <subcellularLocation>
        <location evidence="3">Endosome</location>
        <location evidence="3">Multivesicular body membrane</location>
        <topology evidence="3">Peripheral membrane protein</topology>
    </subcellularLocation>
    <subcellularLocation>
        <location evidence="1 3">Prevacuolar compartment membrane</location>
        <topology evidence="1 3">Peripheral membrane protein</topology>
    </subcellularLocation>
    <subcellularLocation>
        <location evidence="3">Vacuole membrane</location>
        <topology evidence="3">Peripheral membrane protein</topology>
    </subcellularLocation>
</comment>
<keyword evidence="3" id="KW-0472">Membrane</keyword>
<feature type="domain" description="FUZ/MON1/HPS1 second Longin" evidence="6">
    <location>
        <begin position="449"/>
        <end position="518"/>
    </location>
</feature>
<keyword evidence="3" id="KW-0926">Vacuole</keyword>
<dbReference type="Pfam" id="PF19036">
    <property type="entry name" value="Fuz_longin_1"/>
    <property type="match status" value="1"/>
</dbReference>
<protein>
    <recommendedName>
        <fullName evidence="2 3">Vacuolar fusion protein MON1</fullName>
    </recommendedName>
</protein>
<name>A0A507FJB5_9FUNG</name>
<feature type="region of interest" description="Disordered" evidence="4">
    <location>
        <begin position="226"/>
        <end position="256"/>
    </location>
</feature>
<gene>
    <name evidence="8" type="ORF">CcCBS67573_g03252</name>
</gene>
<dbReference type="GO" id="GO:0016192">
    <property type="term" value="P:vesicle-mediated transport"/>
    <property type="evidence" value="ECO:0007669"/>
    <property type="project" value="InterPro"/>
</dbReference>
<evidence type="ECO:0000256" key="3">
    <source>
        <dbReference type="RuleBase" id="RU367048"/>
    </source>
</evidence>
<dbReference type="InterPro" id="IPR004353">
    <property type="entry name" value="Mon1"/>
</dbReference>
<dbReference type="AlphaFoldDB" id="A0A507FJB5"/>
<dbReference type="GO" id="GO:0032585">
    <property type="term" value="C:multivesicular body membrane"/>
    <property type="evidence" value="ECO:0007669"/>
    <property type="project" value="UniProtKB-SubCell"/>
</dbReference>
<dbReference type="InterPro" id="IPR043971">
    <property type="entry name" value="FUZ/MON1/HPS1_longin_2"/>
</dbReference>
<dbReference type="PANTHER" id="PTHR13027:SF7">
    <property type="entry name" value="VACUOLAR FUSION PROTEIN MON1 HOMOLOG"/>
    <property type="match status" value="1"/>
</dbReference>
<dbReference type="PRINTS" id="PR01546">
    <property type="entry name" value="YEAST73DUF"/>
</dbReference>
<dbReference type="InterPro" id="IPR043970">
    <property type="entry name" value="FUZ/MON1/HPS1_longin_3"/>
</dbReference>
<dbReference type="GO" id="GO:0006914">
    <property type="term" value="P:autophagy"/>
    <property type="evidence" value="ECO:0007669"/>
    <property type="project" value="UniProtKB-UniRule"/>
</dbReference>
<dbReference type="OrthoDB" id="272411at2759"/>
<feature type="domain" description="FUZ/MON1/HPS1 first Longin" evidence="5">
    <location>
        <begin position="263"/>
        <end position="387"/>
    </location>
</feature>
<dbReference type="GO" id="GO:0035658">
    <property type="term" value="C:Mon1-Ccz1 complex"/>
    <property type="evidence" value="ECO:0007669"/>
    <property type="project" value="TreeGrafter"/>
</dbReference>
<evidence type="ECO:0000259" key="5">
    <source>
        <dbReference type="Pfam" id="PF19036"/>
    </source>
</evidence>
<evidence type="ECO:0000256" key="1">
    <source>
        <dbReference type="ARBA" id="ARBA00004380"/>
    </source>
</evidence>
<dbReference type="GO" id="GO:0006623">
    <property type="term" value="P:protein targeting to vacuole"/>
    <property type="evidence" value="ECO:0007669"/>
    <property type="project" value="UniProtKB-UniRule"/>
</dbReference>
<dbReference type="InterPro" id="IPR043972">
    <property type="entry name" value="FUZ/MON1/HPS1_longin_1"/>
</dbReference>
<comment type="caution">
    <text evidence="8">The sequence shown here is derived from an EMBL/GenBank/DDBJ whole genome shotgun (WGS) entry which is preliminary data.</text>
</comment>
<keyword evidence="3" id="KW-0967">Endosome</keyword>
<dbReference type="Pfam" id="PF19038">
    <property type="entry name" value="Fuz_longin_3"/>
    <property type="match status" value="1"/>
</dbReference>
<feature type="compositionally biased region" description="Polar residues" evidence="4">
    <location>
        <begin position="112"/>
        <end position="139"/>
    </location>
</feature>
<dbReference type="CDD" id="cd22888">
    <property type="entry name" value="CcO_VIIa_fungal"/>
    <property type="match status" value="1"/>
</dbReference>
<evidence type="ECO:0000313" key="9">
    <source>
        <dbReference type="Proteomes" id="UP000320333"/>
    </source>
</evidence>
<evidence type="ECO:0000256" key="2">
    <source>
        <dbReference type="ARBA" id="ARBA00018132"/>
    </source>
</evidence>
<keyword evidence="3" id="KW-0072">Autophagy</keyword>
<evidence type="ECO:0000259" key="7">
    <source>
        <dbReference type="Pfam" id="PF19038"/>
    </source>
</evidence>
<comment type="similarity">
    <text evidence="3">Belongs to the MON1/SAND family.</text>
</comment>
<dbReference type="PANTHER" id="PTHR13027">
    <property type="entry name" value="SAND PROTEIN-RELATED"/>
    <property type="match status" value="1"/>
</dbReference>
<dbReference type="GO" id="GO:0000329">
    <property type="term" value="C:fungal-type vacuole membrane"/>
    <property type="evidence" value="ECO:0007669"/>
    <property type="project" value="TreeGrafter"/>
</dbReference>
<feature type="domain" description="FUZ/MON1/HPS1 third Longin" evidence="7">
    <location>
        <begin position="619"/>
        <end position="721"/>
    </location>
</feature>
<feature type="region of interest" description="Disordered" evidence="4">
    <location>
        <begin position="109"/>
        <end position="139"/>
    </location>
</feature>
<dbReference type="EMBL" id="QEAP01000079">
    <property type="protein sequence ID" value="TPX75488.1"/>
    <property type="molecule type" value="Genomic_DNA"/>
</dbReference>
<accession>A0A507FJB5</accession>
<evidence type="ECO:0000259" key="6">
    <source>
        <dbReference type="Pfam" id="PF19037"/>
    </source>
</evidence>
<sequence>MPSAIAPITNRFSQRVIRDVVGSLTVGIASGYAYWHMVHLPSIEQWRAYDKKVMAETKIIHDAWAAEQGNSFDHLLGTDNESISSNVGGSLNSISAIKLRAIAADLEDNAGEASSTHENASTPTPEHHQFGNSDSLDSHLLQDNSLSRMDAKQTGNIPSGGTSSLIGPISLSPLPLSLDASNLSFGVNPTLHETNSESDTFEPDLVIQQSLLSAILEPLEGAHPWKQNSLSSSDQELFPNQESPLNSFSAPSEKSSTWPQRRKHFFILSSAGKPIYSRYGSENEVTELMGIFQTIIAIVDDDSDDGDVINSFRAGTHLFVFKIMGPLYLVAVAATGETEEELKRQLEYLHDQIISVTTQTQINRIFEKRSNYDLRQLLTGTDVLLSKTISSFRLSHLHLLSSPSNVFINPKLRGKLHKALSSPAQHSTAALNTSSSSMSIPSHLLTTLLTTPSRLISSFRNPVLLHARDIFVIQNLIAAAANGAGFRAGEAWMPVCLPAFDSRGFVNIYVCCVLKCGADSGSGSGVESVFLGGNGVLGDGSAAVAGVRAGGVAASRVQHDEEDVFLVAVSRDREGFFDISEYKEAVFQTLQANGALDELEDALLDNPYRLTDFEGIPSQVRHFLCRNKKKMQYSECRSAPPYTSAGDYDRLQLLYQTLFSKIGKPTESAARPAKLVYLKGTHEAVVYLATSSYDIFAAYHPLISKQDAEDSTRLLYKWIKRMDGHLFCD</sequence>
<keyword evidence="3" id="KW-0813">Transport</keyword>
<comment type="function">
    <text evidence="3">Required for multiple vacuole delivery pathways including the cytoplasm to vacuole transport (Cvt), autophagy, pexophagy and endocytosis.</text>
</comment>
<dbReference type="Proteomes" id="UP000320333">
    <property type="component" value="Unassembled WGS sequence"/>
</dbReference>
<dbReference type="STRING" id="246404.A0A507FJB5"/>
<proteinExistence type="inferred from homology"/>